<dbReference type="EMBL" id="JAOPGA020001475">
    <property type="protein sequence ID" value="KAL0488775.1"/>
    <property type="molecule type" value="Genomic_DNA"/>
</dbReference>
<evidence type="ECO:0000313" key="3">
    <source>
        <dbReference type="Proteomes" id="UP001431209"/>
    </source>
</evidence>
<dbReference type="Gene3D" id="1.10.220.160">
    <property type="match status" value="1"/>
</dbReference>
<dbReference type="PANTHER" id="PTHR46455">
    <property type="entry name" value="SET AND MYND DOMAIN CONTAINING, ARTHROPOD-SPECIFIC, MEMBER 4, ISOFORM A"/>
    <property type="match status" value="1"/>
</dbReference>
<organism evidence="2 3">
    <name type="scientific">Acrasis kona</name>
    <dbReference type="NCBI Taxonomy" id="1008807"/>
    <lineage>
        <taxon>Eukaryota</taxon>
        <taxon>Discoba</taxon>
        <taxon>Heterolobosea</taxon>
        <taxon>Tetramitia</taxon>
        <taxon>Eutetramitia</taxon>
        <taxon>Acrasidae</taxon>
        <taxon>Acrasis</taxon>
    </lineage>
</organism>
<sequence length="484" mass="55191">MKIRVDCDESYGRYLVASEDIMTPGTNVLVEQAYSCSSHEENMLDCCFSCQARLFKVVDSCINCGYLFCSTLCKQTHDHSMECALISELKLISSDLMIDFGLVLIVFRICLRFINKPHEELLGPDMVDVQLGLLSTHTRCDLVQSLQTHEEDIDPQVLFLFKKASSLIESTLADRIPNSKISFQTILNIFCVILVNAHGLCASGFSCDSGTGLFPIVSLLSHDCRPNCCFVTICNKIYVRSVAPILKNEKISISYIDLTQPTKIRRRELLSTKYFICECFRCCSETECDVFPRSYPCSHCKVGWVVPIINKTEEVHCSVDNLDFENCDDFNDAFDMFDEIYQNKEPQEVWQCHSCKSIDEDSKGDVIESSIQRLLSENPNVDVIEKLNDNKVSSCHYLLYGCLTRYCSNDSKPKHKRIKYLNEVINILEKILPPFHFEISSRYKQLSLLYDDDEQADAALDAAKRHIQVVYPNGHFENSSKNLL</sequence>
<protein>
    <submittedName>
        <fullName evidence="2">Histone-lysine N-methyltransferase</fullName>
    </submittedName>
</protein>
<keyword evidence="3" id="KW-1185">Reference proteome</keyword>
<dbReference type="PANTHER" id="PTHR46455:SF5">
    <property type="entry name" value="SET AND MYND DOMAIN CONTAINING, ARTHROPOD-SPECIFIC, MEMBER 4, ISOFORM A"/>
    <property type="match status" value="1"/>
</dbReference>
<dbReference type="SUPFAM" id="SSF82199">
    <property type="entry name" value="SET domain"/>
    <property type="match status" value="1"/>
</dbReference>
<reference evidence="2 3" key="1">
    <citation type="submission" date="2024-03" db="EMBL/GenBank/DDBJ databases">
        <title>The Acrasis kona genome and developmental transcriptomes reveal deep origins of eukaryotic multicellular pathways.</title>
        <authorList>
            <person name="Sheikh S."/>
            <person name="Fu C.-J."/>
            <person name="Brown M.W."/>
            <person name="Baldauf S.L."/>
        </authorList>
    </citation>
    <scope>NUCLEOTIDE SEQUENCE [LARGE SCALE GENOMIC DNA]</scope>
    <source>
        <strain evidence="2 3">ATCC MYA-3509</strain>
    </source>
</reference>
<gene>
    <name evidence="2" type="ORF">AKO1_003845</name>
</gene>
<name>A0AAW2ZJ11_9EUKA</name>
<dbReference type="InterPro" id="IPR053010">
    <property type="entry name" value="SET_SmydA-8"/>
</dbReference>
<dbReference type="PROSITE" id="PS50280">
    <property type="entry name" value="SET"/>
    <property type="match status" value="1"/>
</dbReference>
<dbReference type="InterPro" id="IPR046341">
    <property type="entry name" value="SET_dom_sf"/>
</dbReference>
<dbReference type="Proteomes" id="UP001431209">
    <property type="component" value="Unassembled WGS sequence"/>
</dbReference>
<dbReference type="AlphaFoldDB" id="A0AAW2ZJ11"/>
<feature type="domain" description="SET" evidence="1">
    <location>
        <begin position="1"/>
        <end position="256"/>
    </location>
</feature>
<dbReference type="InterPro" id="IPR001214">
    <property type="entry name" value="SET_dom"/>
</dbReference>
<proteinExistence type="predicted"/>
<dbReference type="Pfam" id="PF00856">
    <property type="entry name" value="SET"/>
    <property type="match status" value="1"/>
</dbReference>
<evidence type="ECO:0000313" key="2">
    <source>
        <dbReference type="EMBL" id="KAL0488775.1"/>
    </source>
</evidence>
<dbReference type="Gene3D" id="6.10.140.2220">
    <property type="match status" value="1"/>
</dbReference>
<comment type="caution">
    <text evidence="2">The sequence shown here is derived from an EMBL/GenBank/DDBJ whole genome shotgun (WGS) entry which is preliminary data.</text>
</comment>
<accession>A0AAW2ZJ11</accession>
<evidence type="ECO:0000259" key="1">
    <source>
        <dbReference type="PROSITE" id="PS50280"/>
    </source>
</evidence>
<dbReference type="CDD" id="cd20071">
    <property type="entry name" value="SET_SMYD"/>
    <property type="match status" value="1"/>
</dbReference>
<dbReference type="Gene3D" id="2.170.270.10">
    <property type="entry name" value="SET domain"/>
    <property type="match status" value="1"/>
</dbReference>